<dbReference type="Proteomes" id="UP000326780">
    <property type="component" value="Chromosome"/>
</dbReference>
<evidence type="ECO:0000313" key="3">
    <source>
        <dbReference type="Proteomes" id="UP000326780"/>
    </source>
</evidence>
<protein>
    <submittedName>
        <fullName evidence="2">Uncharacterized protein</fullName>
    </submittedName>
</protein>
<dbReference type="EMBL" id="CP045644">
    <property type="protein sequence ID" value="QFZ82801.1"/>
    <property type="molecule type" value="Genomic_DNA"/>
</dbReference>
<organism evidence="2 3">
    <name type="scientific">Variovorax paradoxus</name>
    <dbReference type="NCBI Taxonomy" id="34073"/>
    <lineage>
        <taxon>Bacteria</taxon>
        <taxon>Pseudomonadati</taxon>
        <taxon>Pseudomonadota</taxon>
        <taxon>Betaproteobacteria</taxon>
        <taxon>Burkholderiales</taxon>
        <taxon>Comamonadaceae</taxon>
        <taxon>Variovorax</taxon>
    </lineage>
</organism>
<dbReference type="AlphaFoldDB" id="A0A5Q0LZN7"/>
<sequence>MADTTTASGSAPGGLSWARFKAWSAEAGEWVWGTTQGAFNEKASFSQILVDAVIGMIPLVGDVTAVRDLIAVVIGLIESPAKREKVWEWVLLVVLLFALIPVFGGVIKGVGRIAVKVGKAAEALTGAARAAKLQEGAREIIAFLNRIGFKNAEKWFLSLRITEYQAQLLERFNKLMEVINGVLVQIQRKAGSLMPASLNSRIETLKSGLATLKKLAPDMLVKAVKELDQTLRDMQAYVRSGGETTSRLAAHEVAVGERAVTRADEARIIESGPLPARSVRGWKKNKAIAGEPDTYELVYKHEPGYPDLTEYSKDNRYINIEAFSGKIINRPLKPGEQIYRYFGPEGVTHRHDVKLTQPGGGWWGLGPPPRTAKEWREKCAVLDEWNRDGYIVIGTAPVDHEIKAAVGTISEQSGKEISGQYLPGGNSQAVIDISESAKNGLKDVAEKVVASGKAAVWSDPVTRMKFEIRPTGWTDANGIHGYANVPRAASVQTSRLGAREMATKENREVTK</sequence>
<evidence type="ECO:0000313" key="2">
    <source>
        <dbReference type="EMBL" id="QFZ82801.1"/>
    </source>
</evidence>
<keyword evidence="1" id="KW-1133">Transmembrane helix</keyword>
<keyword evidence="1" id="KW-0812">Transmembrane</keyword>
<name>A0A5Q0LZN7_VARPD</name>
<dbReference type="CDD" id="cd20746">
    <property type="entry name" value="FIX_Ntox15_NUC_DUF4112_RhsA-like"/>
    <property type="match status" value="1"/>
</dbReference>
<gene>
    <name evidence="2" type="ORF">GFK26_08520</name>
</gene>
<dbReference type="RefSeq" id="WP_153281613.1">
    <property type="nucleotide sequence ID" value="NZ_CP045644.1"/>
</dbReference>
<dbReference type="InterPro" id="IPR049802">
    <property type="entry name" value="RhsC-like_FIX"/>
</dbReference>
<feature type="transmembrane region" description="Helical" evidence="1">
    <location>
        <begin position="89"/>
        <end position="107"/>
    </location>
</feature>
<evidence type="ECO:0000256" key="1">
    <source>
        <dbReference type="SAM" id="Phobius"/>
    </source>
</evidence>
<keyword evidence="1" id="KW-0472">Membrane</keyword>
<reference evidence="2 3" key="1">
    <citation type="submission" date="2019-10" db="EMBL/GenBank/DDBJ databases">
        <title>Complete genome sequence of Variovorax paradoxus 5C-2.</title>
        <authorList>
            <person name="Gogoleva N.E."/>
            <person name="Balkin A.S."/>
        </authorList>
    </citation>
    <scope>NUCLEOTIDE SEQUENCE [LARGE SCALE GENOMIC DNA]</scope>
    <source>
        <strain evidence="2 3">5C-2</strain>
    </source>
</reference>
<proteinExistence type="predicted"/>
<accession>A0A5Q0LZN7</accession>